<dbReference type="EMBL" id="JAVRRA010010082">
    <property type="protein sequence ID" value="KAK5243041.1"/>
    <property type="molecule type" value="Genomic_DNA"/>
</dbReference>
<proteinExistence type="predicted"/>
<comment type="caution">
    <text evidence="2">The sequence shown here is derived from an EMBL/GenBank/DDBJ whole genome shotgun (WGS) entry which is preliminary data.</text>
</comment>
<name>A0ABR0LUU2_9PEZI</name>
<sequence length="207" mass="23068">MLFILLIVSTLILFLHSLTRFCMLVLRPRHTTTTTTTSNPPPLRVNTRIPDALPHLSTSEHDDDDNDFTPTTPIRVHLARDEEVAIGDVQTEKDDEMDLAMPPPAYGLWRCSVRADPNLLHWRKAENNMSASYTHPAERLVRATSLPQLSRATGQGQSGLVRHGLETVDREGEEGGEEEEMRRPPSYASDDRVELAVAAVLRLGSPA</sequence>
<dbReference type="Proteomes" id="UP001357485">
    <property type="component" value="Unassembled WGS sequence"/>
</dbReference>
<gene>
    <name evidence="2" type="ORF">LTR16_008140</name>
</gene>
<evidence type="ECO:0000313" key="3">
    <source>
        <dbReference type="Proteomes" id="UP001357485"/>
    </source>
</evidence>
<protein>
    <submittedName>
        <fullName evidence="2">Uncharacterized protein</fullName>
    </submittedName>
</protein>
<keyword evidence="3" id="KW-1185">Reference proteome</keyword>
<evidence type="ECO:0000313" key="2">
    <source>
        <dbReference type="EMBL" id="KAK5243041.1"/>
    </source>
</evidence>
<evidence type="ECO:0000256" key="1">
    <source>
        <dbReference type="SAM" id="MobiDB-lite"/>
    </source>
</evidence>
<organism evidence="2 3">
    <name type="scientific">Cryomyces antarcticus</name>
    <dbReference type="NCBI Taxonomy" id="329879"/>
    <lineage>
        <taxon>Eukaryota</taxon>
        <taxon>Fungi</taxon>
        <taxon>Dikarya</taxon>
        <taxon>Ascomycota</taxon>
        <taxon>Pezizomycotina</taxon>
        <taxon>Dothideomycetes</taxon>
        <taxon>Dothideomycetes incertae sedis</taxon>
        <taxon>Cryomyces</taxon>
    </lineage>
</organism>
<accession>A0ABR0LUU2</accession>
<reference evidence="2 3" key="1">
    <citation type="submission" date="2023-08" db="EMBL/GenBank/DDBJ databases">
        <title>Black Yeasts Isolated from many extreme environments.</title>
        <authorList>
            <person name="Coleine C."/>
            <person name="Stajich J.E."/>
            <person name="Selbmann L."/>
        </authorList>
    </citation>
    <scope>NUCLEOTIDE SEQUENCE [LARGE SCALE GENOMIC DNA]</scope>
    <source>
        <strain evidence="2 3">CCFEE 536</strain>
    </source>
</reference>
<feature type="region of interest" description="Disordered" evidence="1">
    <location>
        <begin position="164"/>
        <end position="189"/>
    </location>
</feature>
<feature type="non-terminal residue" evidence="2">
    <location>
        <position position="207"/>
    </location>
</feature>